<proteinExistence type="predicted"/>
<dbReference type="AlphaFoldDB" id="U4LN70"/>
<name>U4LN70_PYROM</name>
<keyword evidence="3" id="KW-0808">Transferase</keyword>
<organism evidence="3 4">
    <name type="scientific">Pyronema omphalodes (strain CBS 100304)</name>
    <name type="common">Pyronema confluens</name>
    <dbReference type="NCBI Taxonomy" id="1076935"/>
    <lineage>
        <taxon>Eukaryota</taxon>
        <taxon>Fungi</taxon>
        <taxon>Dikarya</taxon>
        <taxon>Ascomycota</taxon>
        <taxon>Pezizomycotina</taxon>
        <taxon>Pezizomycetes</taxon>
        <taxon>Pezizales</taxon>
        <taxon>Pyronemataceae</taxon>
        <taxon>Pyronema</taxon>
    </lineage>
</organism>
<dbReference type="Proteomes" id="UP000018144">
    <property type="component" value="Unassembled WGS sequence"/>
</dbReference>
<feature type="region of interest" description="Disordered" evidence="1">
    <location>
        <begin position="61"/>
        <end position="97"/>
    </location>
</feature>
<dbReference type="eggNOG" id="ENOG502QXAC">
    <property type="taxonomic scope" value="Eukaryota"/>
</dbReference>
<evidence type="ECO:0000259" key="2">
    <source>
        <dbReference type="PROSITE" id="PS50280"/>
    </source>
</evidence>
<accession>U4LN70</accession>
<dbReference type="OrthoDB" id="438641at2759"/>
<dbReference type="GO" id="GO:0008168">
    <property type="term" value="F:methyltransferase activity"/>
    <property type="evidence" value="ECO:0007669"/>
    <property type="project" value="UniProtKB-KW"/>
</dbReference>
<keyword evidence="4" id="KW-1185">Reference proteome</keyword>
<sequence>MTTRLEELTAQLATDNNAYNPDLYLERAEEYLRLEFPDLACGDAYRAVLLADYVRDYLDSGELEEEEGEGEDDEEEEAEDETEEEEDDEDEDEDDEERIDAEEFLAATHAWTFLRTSDILSFTEESALTTLSNALRAAGCHAESVQYAKTGLSRFPESTELASLAALPVDSTGKARRFVYPWNHHEPDRFAKETLEYLNTKVVPASSDSIEVCVVELPLLGEDAEDRGTTKHLGVFATKDIAIGEQCLREESALTVVTDSANGGLCEYCGQRYKAEARATRPSLNKADRIANAAAAAAAEKFSKETFTCELCEDAEAEGIETAVPVWCSSRCKEEAMKRYHPAVCSRPTAPIHRAAISTEKSSSSLTTGSQPGGAVYALLMMKAFAMAIVQNTHPLELAETKYLYGVPPVEEGDLRIGWGYEENVRGAVTILEALGVDVFSGKHMRLETDATLAWWDTWVVNTLIAKFRGVASGRLNSEGKTEAAAAHTLYSMVNHDCQPTVKWECGGIMEFWGVKDMKKGEELNSCYCDNRMPVKERREWMMGCLGGACMCKRCVREDLEERMKDVKI</sequence>
<dbReference type="PANTHER" id="PTHR12197:SF273">
    <property type="entry name" value="MYND-TYPE ZINC FINGER PROTEIN SAMB"/>
    <property type="match status" value="1"/>
</dbReference>
<dbReference type="GO" id="GO:0005634">
    <property type="term" value="C:nucleus"/>
    <property type="evidence" value="ECO:0007669"/>
    <property type="project" value="TreeGrafter"/>
</dbReference>
<evidence type="ECO:0000313" key="4">
    <source>
        <dbReference type="Proteomes" id="UP000018144"/>
    </source>
</evidence>
<feature type="domain" description="SET" evidence="2">
    <location>
        <begin position="208"/>
        <end position="529"/>
    </location>
</feature>
<dbReference type="EMBL" id="HF936048">
    <property type="protein sequence ID" value="CCX33373.1"/>
    <property type="molecule type" value="Genomic_DNA"/>
</dbReference>
<gene>
    <name evidence="3" type="ORF">PCON_01054</name>
</gene>
<dbReference type="PROSITE" id="PS50280">
    <property type="entry name" value="SET"/>
    <property type="match status" value="1"/>
</dbReference>
<dbReference type="InterPro" id="IPR050869">
    <property type="entry name" value="H3K4_H4K5_MeTrfase"/>
</dbReference>
<protein>
    <submittedName>
        <fullName evidence="3">Similar to Histone-lysine N-methyltransferase ATXR4 acc. no. Q9FG08</fullName>
    </submittedName>
</protein>
<evidence type="ECO:0000313" key="3">
    <source>
        <dbReference type="EMBL" id="CCX33373.1"/>
    </source>
</evidence>
<keyword evidence="3" id="KW-0489">Methyltransferase</keyword>
<dbReference type="GO" id="GO:0032259">
    <property type="term" value="P:methylation"/>
    <property type="evidence" value="ECO:0007669"/>
    <property type="project" value="UniProtKB-KW"/>
</dbReference>
<dbReference type="SUPFAM" id="SSF82199">
    <property type="entry name" value="SET domain"/>
    <property type="match status" value="1"/>
</dbReference>
<dbReference type="STRING" id="1076935.U4LN70"/>
<dbReference type="Gene3D" id="2.170.270.10">
    <property type="entry name" value="SET domain"/>
    <property type="match status" value="1"/>
</dbReference>
<evidence type="ECO:0000256" key="1">
    <source>
        <dbReference type="SAM" id="MobiDB-lite"/>
    </source>
</evidence>
<dbReference type="PANTHER" id="PTHR12197">
    <property type="entry name" value="HISTONE-LYSINE N-METHYLTRANSFERASE SMYD"/>
    <property type="match status" value="1"/>
</dbReference>
<reference evidence="3 4" key="1">
    <citation type="journal article" date="2013" name="PLoS Genet.">
        <title>The genome and development-dependent transcriptomes of Pyronema confluens: a window into fungal evolution.</title>
        <authorList>
            <person name="Traeger S."/>
            <person name="Altegoer F."/>
            <person name="Freitag M."/>
            <person name="Gabaldon T."/>
            <person name="Kempken F."/>
            <person name="Kumar A."/>
            <person name="Marcet-Houben M."/>
            <person name="Poggeler S."/>
            <person name="Stajich J.E."/>
            <person name="Nowrousian M."/>
        </authorList>
    </citation>
    <scope>NUCLEOTIDE SEQUENCE [LARGE SCALE GENOMIC DNA]</scope>
    <source>
        <strain evidence="4">CBS 100304</strain>
        <tissue evidence="3">Vegetative mycelium</tissue>
    </source>
</reference>
<dbReference type="InterPro" id="IPR001214">
    <property type="entry name" value="SET_dom"/>
</dbReference>
<dbReference type="OMA" id="CERCVWE"/>
<dbReference type="InterPro" id="IPR046341">
    <property type="entry name" value="SET_dom_sf"/>
</dbReference>